<feature type="transmembrane region" description="Helical" evidence="6">
    <location>
        <begin position="197"/>
        <end position="215"/>
    </location>
</feature>
<dbReference type="PANTHER" id="PTHR30086">
    <property type="entry name" value="ARGININE EXPORTER PROTEIN ARGO"/>
    <property type="match status" value="1"/>
</dbReference>
<proteinExistence type="predicted"/>
<evidence type="ECO:0000256" key="4">
    <source>
        <dbReference type="ARBA" id="ARBA00022989"/>
    </source>
</evidence>
<dbReference type="PANTHER" id="PTHR30086:SF20">
    <property type="entry name" value="ARGININE EXPORTER PROTEIN ARGO-RELATED"/>
    <property type="match status" value="1"/>
</dbReference>
<feature type="transmembrane region" description="Helical" evidence="6">
    <location>
        <begin position="51"/>
        <end position="74"/>
    </location>
</feature>
<keyword evidence="2" id="KW-1003">Cell membrane</keyword>
<dbReference type="InterPro" id="IPR001123">
    <property type="entry name" value="LeuE-type"/>
</dbReference>
<dbReference type="GO" id="GO:0005886">
    <property type="term" value="C:plasma membrane"/>
    <property type="evidence" value="ECO:0007669"/>
    <property type="project" value="UniProtKB-SubCell"/>
</dbReference>
<evidence type="ECO:0000256" key="3">
    <source>
        <dbReference type="ARBA" id="ARBA00022692"/>
    </source>
</evidence>
<evidence type="ECO:0000256" key="5">
    <source>
        <dbReference type="ARBA" id="ARBA00023136"/>
    </source>
</evidence>
<evidence type="ECO:0000313" key="7">
    <source>
        <dbReference type="EMBL" id="ERJ20362.1"/>
    </source>
</evidence>
<keyword evidence="5 6" id="KW-0472">Membrane</keyword>
<dbReference type="EMBL" id="AFNV02000003">
    <property type="protein sequence ID" value="ERJ20362.1"/>
    <property type="molecule type" value="Genomic_DNA"/>
</dbReference>
<evidence type="ECO:0000256" key="6">
    <source>
        <dbReference type="SAM" id="Phobius"/>
    </source>
</evidence>
<feature type="transmembrane region" description="Helical" evidence="6">
    <location>
        <begin position="80"/>
        <end position="99"/>
    </location>
</feature>
<keyword evidence="8" id="KW-1185">Reference proteome</keyword>
<feature type="transmembrane region" description="Helical" evidence="6">
    <location>
        <begin position="160"/>
        <end position="185"/>
    </location>
</feature>
<dbReference type="Proteomes" id="UP000006242">
    <property type="component" value="Unassembled WGS sequence"/>
</dbReference>
<gene>
    <name evidence="7" type="ORF">SSPSH_000472</name>
</gene>
<dbReference type="eggNOG" id="COG1280">
    <property type="taxonomic scope" value="Bacteria"/>
</dbReference>
<name>F7QAR4_9GAMM</name>
<sequence>MTGFDTTALFSYAPSHWITFFTAALLLNITPGPDMAYVLAHSVRRGRRAGFVAMGGVWTGAFLHVVLAALGLSALLASSAVAFTLVKYLGALYLVWLGIQAWRASGESMPQATGQVVSGRSTFGRGVLVAALNPKVAVFFLAFLPQFVVPGAGPVGAQLFLHGCLIIAVAGFVEPPMVWFAAGFAKRMRENVRMQRWLDRALGSLFIALGLRLAMAPKS</sequence>
<evidence type="ECO:0000256" key="1">
    <source>
        <dbReference type="ARBA" id="ARBA00004651"/>
    </source>
</evidence>
<keyword evidence="4 6" id="KW-1133">Transmembrane helix</keyword>
<feature type="transmembrane region" description="Helical" evidence="6">
    <location>
        <begin position="17"/>
        <end position="39"/>
    </location>
</feature>
<accession>F7QAR4</accession>
<protein>
    <submittedName>
        <fullName evidence="7">Transmembrane efflux protein</fullName>
    </submittedName>
</protein>
<dbReference type="AlphaFoldDB" id="F7QAR4"/>
<dbReference type="Pfam" id="PF01810">
    <property type="entry name" value="LysE"/>
    <property type="match status" value="1"/>
</dbReference>
<organism evidence="7 8">
    <name type="scientific">Salinisphaera shabanensis E1L3A</name>
    <dbReference type="NCBI Taxonomy" id="1033802"/>
    <lineage>
        <taxon>Bacteria</taxon>
        <taxon>Pseudomonadati</taxon>
        <taxon>Pseudomonadota</taxon>
        <taxon>Gammaproteobacteria</taxon>
        <taxon>Salinisphaerales</taxon>
        <taxon>Salinisphaeraceae</taxon>
        <taxon>Salinisphaera</taxon>
    </lineage>
</organism>
<reference evidence="7 8" key="2">
    <citation type="journal article" date="2013" name="PLoS ONE">
        <title>INDIGO - INtegrated Data Warehouse of MIcrobial GenOmes with Examples from the Red Sea Extremophiles.</title>
        <authorList>
            <person name="Alam I."/>
            <person name="Antunes A."/>
            <person name="Kamau A.A."/>
            <person name="Ba Alawi W."/>
            <person name="Kalkatawi M."/>
            <person name="Stingl U."/>
            <person name="Bajic V.B."/>
        </authorList>
    </citation>
    <scope>NUCLEOTIDE SEQUENCE [LARGE SCALE GENOMIC DNA]</scope>
    <source>
        <strain evidence="7 8">E1L3A</strain>
    </source>
</reference>
<keyword evidence="3 6" id="KW-0812">Transmembrane</keyword>
<comment type="subcellular location">
    <subcellularLocation>
        <location evidence="1">Cell membrane</location>
        <topology evidence="1">Multi-pass membrane protein</topology>
    </subcellularLocation>
</comment>
<feature type="transmembrane region" description="Helical" evidence="6">
    <location>
        <begin position="127"/>
        <end position="148"/>
    </location>
</feature>
<dbReference type="PIRSF" id="PIRSF006324">
    <property type="entry name" value="LeuE"/>
    <property type="match status" value="1"/>
</dbReference>
<evidence type="ECO:0000256" key="2">
    <source>
        <dbReference type="ARBA" id="ARBA00022475"/>
    </source>
</evidence>
<dbReference type="STRING" id="1033802.SSPSH_000472"/>
<reference evidence="7 8" key="1">
    <citation type="journal article" date="2011" name="J. Bacteriol.">
        <title>Genome sequence of Salinisphaera shabanensis, a gammaproteobacterium from the harsh, variable environment of the brine-seawater interface of the Shaban Deep in the Red Sea.</title>
        <authorList>
            <person name="Antunes A."/>
            <person name="Alam I."/>
            <person name="Bajic V.B."/>
            <person name="Stingl U."/>
        </authorList>
    </citation>
    <scope>NUCLEOTIDE SEQUENCE [LARGE SCALE GENOMIC DNA]</scope>
    <source>
        <strain evidence="7 8">E1L3A</strain>
    </source>
</reference>
<evidence type="ECO:0000313" key="8">
    <source>
        <dbReference type="Proteomes" id="UP000006242"/>
    </source>
</evidence>
<comment type="caution">
    <text evidence="7">The sequence shown here is derived from an EMBL/GenBank/DDBJ whole genome shotgun (WGS) entry which is preliminary data.</text>
</comment>
<dbReference type="GO" id="GO:0015171">
    <property type="term" value="F:amino acid transmembrane transporter activity"/>
    <property type="evidence" value="ECO:0007669"/>
    <property type="project" value="TreeGrafter"/>
</dbReference>